<proteinExistence type="predicted"/>
<comment type="caution">
    <text evidence="8">The sequence shown here is derived from an EMBL/GenBank/DDBJ whole genome shotgun (WGS) entry which is preliminary data.</text>
</comment>
<dbReference type="InterPro" id="IPR058533">
    <property type="entry name" value="Cation_efflux_TM"/>
</dbReference>
<organism evidence="8 9">
    <name type="scientific">Citrus x changshan-huyou</name>
    <dbReference type="NCBI Taxonomy" id="2935761"/>
    <lineage>
        <taxon>Eukaryota</taxon>
        <taxon>Viridiplantae</taxon>
        <taxon>Streptophyta</taxon>
        <taxon>Embryophyta</taxon>
        <taxon>Tracheophyta</taxon>
        <taxon>Spermatophyta</taxon>
        <taxon>Magnoliopsida</taxon>
        <taxon>eudicotyledons</taxon>
        <taxon>Gunneridae</taxon>
        <taxon>Pentapetalae</taxon>
        <taxon>rosids</taxon>
        <taxon>malvids</taxon>
        <taxon>Sapindales</taxon>
        <taxon>Rutaceae</taxon>
        <taxon>Aurantioideae</taxon>
        <taxon>Citrus</taxon>
    </lineage>
</organism>
<evidence type="ECO:0000256" key="5">
    <source>
        <dbReference type="ARBA" id="ARBA00023136"/>
    </source>
</evidence>
<dbReference type="PANTHER" id="PTHR43840:SF13">
    <property type="entry name" value="CATION EFFLUX PROTEIN CYTOPLASMIC DOMAIN-CONTAINING PROTEIN"/>
    <property type="match status" value="1"/>
</dbReference>
<feature type="domain" description="Cation efflux protein transmembrane" evidence="7">
    <location>
        <begin position="32"/>
        <end position="202"/>
    </location>
</feature>
<keyword evidence="5 6" id="KW-0472">Membrane</keyword>
<dbReference type="Gene3D" id="1.20.1510.10">
    <property type="entry name" value="Cation efflux protein transmembrane domain"/>
    <property type="match status" value="1"/>
</dbReference>
<dbReference type="GO" id="GO:0005384">
    <property type="term" value="F:manganese ion transmembrane transporter activity"/>
    <property type="evidence" value="ECO:0007669"/>
    <property type="project" value="TreeGrafter"/>
</dbReference>
<evidence type="ECO:0000256" key="4">
    <source>
        <dbReference type="ARBA" id="ARBA00022989"/>
    </source>
</evidence>
<name>A0AAP0LLN2_9ROSI</name>
<dbReference type="GO" id="GO:0016020">
    <property type="term" value="C:membrane"/>
    <property type="evidence" value="ECO:0007669"/>
    <property type="project" value="UniProtKB-SubCell"/>
</dbReference>
<keyword evidence="3 6" id="KW-0812">Transmembrane</keyword>
<comment type="subcellular location">
    <subcellularLocation>
        <location evidence="1">Membrane</location>
        <topology evidence="1">Multi-pass membrane protein</topology>
    </subcellularLocation>
</comment>
<dbReference type="AlphaFoldDB" id="A0AAP0LLN2"/>
<evidence type="ECO:0000259" key="7">
    <source>
        <dbReference type="Pfam" id="PF01545"/>
    </source>
</evidence>
<dbReference type="PANTHER" id="PTHR43840">
    <property type="entry name" value="MITOCHONDRIAL METAL TRANSPORTER 1-RELATED"/>
    <property type="match status" value="1"/>
</dbReference>
<gene>
    <name evidence="8" type="ORF">WN944_027290</name>
</gene>
<dbReference type="Proteomes" id="UP001428341">
    <property type="component" value="Unassembled WGS sequence"/>
</dbReference>
<protein>
    <recommendedName>
        <fullName evidence="7">Cation efflux protein transmembrane domain-containing protein</fullName>
    </recommendedName>
</protein>
<feature type="transmembrane region" description="Helical" evidence="6">
    <location>
        <begin position="118"/>
        <end position="138"/>
    </location>
</feature>
<dbReference type="InterPro" id="IPR027469">
    <property type="entry name" value="Cation_efflux_TMD_sf"/>
</dbReference>
<evidence type="ECO:0000313" key="8">
    <source>
        <dbReference type="EMBL" id="KAK9175284.1"/>
    </source>
</evidence>
<reference evidence="8 9" key="1">
    <citation type="submission" date="2024-05" db="EMBL/GenBank/DDBJ databases">
        <title>Haplotype-resolved chromosome-level genome assembly of Huyou (Citrus changshanensis).</title>
        <authorList>
            <person name="Miao C."/>
            <person name="Chen W."/>
            <person name="Wu Y."/>
            <person name="Wang L."/>
            <person name="Zhao S."/>
            <person name="Grierson D."/>
            <person name="Xu C."/>
            <person name="Chen K."/>
        </authorList>
    </citation>
    <scope>NUCLEOTIDE SEQUENCE [LARGE SCALE GENOMIC DNA]</scope>
    <source>
        <strain evidence="8">01-14</strain>
        <tissue evidence="8">Leaf</tissue>
    </source>
</reference>
<evidence type="ECO:0000256" key="3">
    <source>
        <dbReference type="ARBA" id="ARBA00022692"/>
    </source>
</evidence>
<dbReference type="SUPFAM" id="SSF161111">
    <property type="entry name" value="Cation efflux protein transmembrane domain-like"/>
    <property type="match status" value="1"/>
</dbReference>
<evidence type="ECO:0000256" key="1">
    <source>
        <dbReference type="ARBA" id="ARBA00004141"/>
    </source>
</evidence>
<dbReference type="EMBL" id="JBCGBO010000025">
    <property type="protein sequence ID" value="KAK9175284.1"/>
    <property type="molecule type" value="Genomic_DNA"/>
</dbReference>
<dbReference type="InterPro" id="IPR050291">
    <property type="entry name" value="CDF_Transporter"/>
</dbReference>
<keyword evidence="4 6" id="KW-1133">Transmembrane helix</keyword>
<sequence>MVESDHCSPEEDLEEQGQHERAMKLSNYANTLSGSIAIAASTLDSLLDLLVGGILWCTHWTVKNVNIYKYPIGKLRVQPVGIIIFAAVMATLVFQVLIEAVQELGKDEEPTKMSTIQLAWLYSIMIGATLVKLGLWICCRSSGNTIGPCMRQDDYFEVITHVVGLVVAVRGDKYFWWIDPPDAILLAVCTIKNWSETVWENAGAYLPNSSQPSTMIA</sequence>
<evidence type="ECO:0000256" key="2">
    <source>
        <dbReference type="ARBA" id="ARBA00022448"/>
    </source>
</evidence>
<feature type="transmembrane region" description="Helical" evidence="6">
    <location>
        <begin position="36"/>
        <end position="58"/>
    </location>
</feature>
<feature type="transmembrane region" description="Helical" evidence="6">
    <location>
        <begin position="79"/>
        <end position="98"/>
    </location>
</feature>
<dbReference type="Pfam" id="PF01545">
    <property type="entry name" value="Cation_efflux"/>
    <property type="match status" value="1"/>
</dbReference>
<keyword evidence="2" id="KW-0813">Transport</keyword>
<keyword evidence="9" id="KW-1185">Reference proteome</keyword>
<accession>A0AAP0LLN2</accession>
<evidence type="ECO:0000313" key="9">
    <source>
        <dbReference type="Proteomes" id="UP001428341"/>
    </source>
</evidence>
<evidence type="ECO:0000256" key="6">
    <source>
        <dbReference type="SAM" id="Phobius"/>
    </source>
</evidence>